<dbReference type="EMBL" id="FNOI01000011">
    <property type="protein sequence ID" value="SDX65121.1"/>
    <property type="molecule type" value="Genomic_DNA"/>
</dbReference>
<keyword evidence="2" id="KW-1185">Reference proteome</keyword>
<dbReference type="STRING" id="670155.SAMN04488001_0100"/>
<proteinExistence type="predicted"/>
<dbReference type="RefSeq" id="WP_139254589.1">
    <property type="nucleotide sequence ID" value="NZ_FNOI01000011.1"/>
</dbReference>
<evidence type="ECO:0000313" key="1">
    <source>
        <dbReference type="EMBL" id="SDX65121.1"/>
    </source>
</evidence>
<gene>
    <name evidence="1" type="ORF">SAMN04488001_0100</name>
</gene>
<dbReference type="AlphaFoldDB" id="A0A1H3DFH5"/>
<dbReference type="Proteomes" id="UP000199441">
    <property type="component" value="Unassembled WGS sequence"/>
</dbReference>
<accession>A0A1H3DFH5</accession>
<protein>
    <submittedName>
        <fullName evidence="1">Uncharacterized protein</fullName>
    </submittedName>
</protein>
<sequence length="207" mass="22905">MKLKMNNGSEPVLACPHVLRNLPETGFFCRTQDGLVAACCESCDALETGDGLGLVHLTHFSKHAELPEVAFSLPVNACIKCNDDKWNLDYFEDDTTPEEGEFRLAAVNDPIRHWTDKKEVQFFVLSESLPVLVTLDEGIRVLPVWSVGQYIPHDFSRKLDGREIHRKCALGEVQMMAAVAGVSFLAIDFLTASFDVGLIAQPLTCPV</sequence>
<evidence type="ECO:0000313" key="2">
    <source>
        <dbReference type="Proteomes" id="UP000199441"/>
    </source>
</evidence>
<reference evidence="2" key="1">
    <citation type="submission" date="2016-10" db="EMBL/GenBank/DDBJ databases">
        <authorList>
            <person name="Varghese N."/>
            <person name="Submissions S."/>
        </authorList>
    </citation>
    <scope>NUCLEOTIDE SEQUENCE [LARGE SCALE GENOMIC DNA]</scope>
    <source>
        <strain evidence="2">DSM 26922</strain>
    </source>
</reference>
<organism evidence="1 2">
    <name type="scientific">Litoreibacter albidus</name>
    <dbReference type="NCBI Taxonomy" id="670155"/>
    <lineage>
        <taxon>Bacteria</taxon>
        <taxon>Pseudomonadati</taxon>
        <taxon>Pseudomonadota</taxon>
        <taxon>Alphaproteobacteria</taxon>
        <taxon>Rhodobacterales</taxon>
        <taxon>Roseobacteraceae</taxon>
        <taxon>Litoreibacter</taxon>
    </lineage>
</organism>
<name>A0A1H3DFH5_9RHOB</name>